<dbReference type="RefSeq" id="WP_146648716.1">
    <property type="nucleotide sequence ID" value="NZ_CP012333.1"/>
</dbReference>
<dbReference type="KEGG" id="llu:AKJ09_04273"/>
<sequence length="217" mass="23275">MDASTTAKTASPAASTVAPPASPASVDESPSGAWPFGPPLSPDEKAAQIERLTKDPGPLKSNWVPPGKSDRYGHAEAWIGAPYDVVRARLEDFPHYKELAGPKFKKVSVVDKQPTGTDLYFQLPIMKGIVTLWYVTRFPAPRPLDGGEVIEGNFVKGNIKGMHIAFNVRPGADAKSTVVTCDLLLSLNIPAPQSNVDEELRDACGDALNALRARSTQ</sequence>
<name>A0A0K1PWU6_9BACT</name>
<dbReference type="SUPFAM" id="SSF55961">
    <property type="entry name" value="Bet v1-like"/>
    <property type="match status" value="1"/>
</dbReference>
<dbReference type="Proteomes" id="UP000064967">
    <property type="component" value="Chromosome"/>
</dbReference>
<proteinExistence type="predicted"/>
<dbReference type="AlphaFoldDB" id="A0A0K1PWU6"/>
<dbReference type="InterPro" id="IPR023393">
    <property type="entry name" value="START-like_dom_sf"/>
</dbReference>
<dbReference type="EMBL" id="CP012333">
    <property type="protein sequence ID" value="AKU97609.1"/>
    <property type="molecule type" value="Genomic_DNA"/>
</dbReference>
<evidence type="ECO:0000256" key="1">
    <source>
        <dbReference type="SAM" id="MobiDB-lite"/>
    </source>
</evidence>
<protein>
    <recommendedName>
        <fullName evidence="4">Cyclase/dehydrase</fullName>
    </recommendedName>
</protein>
<dbReference type="STRING" id="1391654.AKJ09_04273"/>
<organism evidence="2 3">
    <name type="scientific">Labilithrix luteola</name>
    <dbReference type="NCBI Taxonomy" id="1391654"/>
    <lineage>
        <taxon>Bacteria</taxon>
        <taxon>Pseudomonadati</taxon>
        <taxon>Myxococcota</taxon>
        <taxon>Polyangia</taxon>
        <taxon>Polyangiales</taxon>
        <taxon>Labilitrichaceae</taxon>
        <taxon>Labilithrix</taxon>
    </lineage>
</organism>
<feature type="compositionally biased region" description="Low complexity" evidence="1">
    <location>
        <begin position="1"/>
        <end position="25"/>
    </location>
</feature>
<accession>A0A0K1PWU6</accession>
<evidence type="ECO:0008006" key="4">
    <source>
        <dbReference type="Google" id="ProtNLM"/>
    </source>
</evidence>
<feature type="region of interest" description="Disordered" evidence="1">
    <location>
        <begin position="1"/>
        <end position="45"/>
    </location>
</feature>
<reference evidence="2 3" key="1">
    <citation type="submission" date="2015-08" db="EMBL/GenBank/DDBJ databases">
        <authorList>
            <person name="Babu N.S."/>
            <person name="Beckwith C.J."/>
            <person name="Beseler K.G."/>
            <person name="Brison A."/>
            <person name="Carone J.V."/>
            <person name="Caskin T.P."/>
            <person name="Diamond M."/>
            <person name="Durham M.E."/>
            <person name="Foxe J.M."/>
            <person name="Go M."/>
            <person name="Henderson B.A."/>
            <person name="Jones I.B."/>
            <person name="McGettigan J.A."/>
            <person name="Micheletti S.J."/>
            <person name="Nasrallah M.E."/>
            <person name="Ortiz D."/>
            <person name="Piller C.R."/>
            <person name="Privatt S.R."/>
            <person name="Schneider S.L."/>
            <person name="Sharp S."/>
            <person name="Smith T.C."/>
            <person name="Stanton J.D."/>
            <person name="Ullery H.E."/>
            <person name="Wilson R.J."/>
            <person name="Serrano M.G."/>
            <person name="Buck G."/>
            <person name="Lee V."/>
            <person name="Wang Y."/>
            <person name="Carvalho R."/>
            <person name="Voegtly L."/>
            <person name="Shi R."/>
            <person name="Duckworth R."/>
            <person name="Johnson A."/>
            <person name="Loviza R."/>
            <person name="Walstead R."/>
            <person name="Shah Z."/>
            <person name="Kiflezghi M."/>
            <person name="Wade K."/>
            <person name="Ball S.L."/>
            <person name="Bradley K.W."/>
            <person name="Asai D.J."/>
            <person name="Bowman C.A."/>
            <person name="Russell D.A."/>
            <person name="Pope W.H."/>
            <person name="Jacobs-Sera D."/>
            <person name="Hendrix R.W."/>
            <person name="Hatfull G.F."/>
        </authorList>
    </citation>
    <scope>NUCLEOTIDE SEQUENCE [LARGE SCALE GENOMIC DNA]</scope>
    <source>
        <strain evidence="2 3">DSM 27648</strain>
    </source>
</reference>
<keyword evidence="3" id="KW-1185">Reference proteome</keyword>
<dbReference type="Gene3D" id="3.30.530.20">
    <property type="match status" value="1"/>
</dbReference>
<evidence type="ECO:0000313" key="2">
    <source>
        <dbReference type="EMBL" id="AKU97609.1"/>
    </source>
</evidence>
<evidence type="ECO:0000313" key="3">
    <source>
        <dbReference type="Proteomes" id="UP000064967"/>
    </source>
</evidence>
<gene>
    <name evidence="2" type="ORF">AKJ09_04273</name>
</gene>